<accession>A0A0A9HZA8</accession>
<evidence type="ECO:0000313" key="1">
    <source>
        <dbReference type="EMBL" id="JAE38268.1"/>
    </source>
</evidence>
<reference evidence="1" key="2">
    <citation type="journal article" date="2015" name="Data Brief">
        <title>Shoot transcriptome of the giant reed, Arundo donax.</title>
        <authorList>
            <person name="Barrero R.A."/>
            <person name="Guerrero F.D."/>
            <person name="Moolhuijzen P."/>
            <person name="Goolsby J.A."/>
            <person name="Tidwell J."/>
            <person name="Bellgard S.E."/>
            <person name="Bellgard M.I."/>
        </authorList>
    </citation>
    <scope>NUCLEOTIDE SEQUENCE</scope>
    <source>
        <tissue evidence="1">Shoot tissue taken approximately 20 cm above the soil surface</tissue>
    </source>
</reference>
<reference evidence="1" key="1">
    <citation type="submission" date="2014-09" db="EMBL/GenBank/DDBJ databases">
        <authorList>
            <person name="Magalhaes I.L.F."/>
            <person name="Oliveira U."/>
            <person name="Santos F.R."/>
            <person name="Vidigal T.H.D.A."/>
            <person name="Brescovit A.D."/>
            <person name="Santos A.J."/>
        </authorList>
    </citation>
    <scope>NUCLEOTIDE SEQUENCE</scope>
    <source>
        <tissue evidence="1">Shoot tissue taken approximately 20 cm above the soil surface</tissue>
    </source>
</reference>
<name>A0A0A9HZA8_ARUDO</name>
<dbReference type="AlphaFoldDB" id="A0A0A9HZA8"/>
<sequence>MLIAMPGKFVRSQLFTIFFQQLFATRKVSTFLQILFLRELEQKML</sequence>
<dbReference type="EMBL" id="GBRH01159628">
    <property type="protein sequence ID" value="JAE38268.1"/>
    <property type="molecule type" value="Transcribed_RNA"/>
</dbReference>
<organism evidence="1">
    <name type="scientific">Arundo donax</name>
    <name type="common">Giant reed</name>
    <name type="synonym">Donax arundinaceus</name>
    <dbReference type="NCBI Taxonomy" id="35708"/>
    <lineage>
        <taxon>Eukaryota</taxon>
        <taxon>Viridiplantae</taxon>
        <taxon>Streptophyta</taxon>
        <taxon>Embryophyta</taxon>
        <taxon>Tracheophyta</taxon>
        <taxon>Spermatophyta</taxon>
        <taxon>Magnoliopsida</taxon>
        <taxon>Liliopsida</taxon>
        <taxon>Poales</taxon>
        <taxon>Poaceae</taxon>
        <taxon>PACMAD clade</taxon>
        <taxon>Arundinoideae</taxon>
        <taxon>Arundineae</taxon>
        <taxon>Arundo</taxon>
    </lineage>
</organism>
<proteinExistence type="predicted"/>
<protein>
    <submittedName>
        <fullName evidence="1">Uncharacterized protein</fullName>
    </submittedName>
</protein>